<feature type="transmembrane region" description="Helical" evidence="1">
    <location>
        <begin position="7"/>
        <end position="26"/>
    </location>
</feature>
<proteinExistence type="predicted"/>
<keyword evidence="1" id="KW-0812">Transmembrane</keyword>
<dbReference type="AlphaFoldDB" id="A0A345CPV3"/>
<gene>
    <name evidence="2" type="ORF">AV903_04080</name>
</gene>
<keyword evidence="1" id="KW-1133">Transmembrane helix</keyword>
<evidence type="ECO:0000256" key="1">
    <source>
        <dbReference type="SAM" id="Phobius"/>
    </source>
</evidence>
<keyword evidence="1" id="KW-0472">Membrane</keyword>
<evidence type="ECO:0000313" key="3">
    <source>
        <dbReference type="Proteomes" id="UP000264980"/>
    </source>
</evidence>
<dbReference type="RefSeq" id="WP_233478667.1">
    <property type="nucleotide sequence ID" value="NZ_CP013970.1"/>
</dbReference>
<evidence type="ECO:0000313" key="2">
    <source>
        <dbReference type="EMBL" id="AXF75470.1"/>
    </source>
</evidence>
<accession>A0A345CPV3</accession>
<feature type="transmembrane region" description="Helical" evidence="1">
    <location>
        <begin position="46"/>
        <end position="66"/>
    </location>
</feature>
<reference evidence="2 3" key="1">
    <citation type="submission" date="2016-01" db="EMBL/GenBank/DDBJ databases">
        <authorList>
            <person name="Oliw E.H."/>
        </authorList>
    </citation>
    <scope>NUCLEOTIDE SEQUENCE [LARGE SCALE GENOMIC DNA]</scope>
    <source>
        <strain evidence="2 3">MDcuke</strain>
    </source>
</reference>
<protein>
    <submittedName>
        <fullName evidence="2">Uncharacterized protein</fullName>
    </submittedName>
</protein>
<dbReference type="Proteomes" id="UP000264980">
    <property type="component" value="Chromosome"/>
</dbReference>
<dbReference type="EMBL" id="CP013970">
    <property type="protein sequence ID" value="AXF75470.1"/>
    <property type="molecule type" value="Genomic_DNA"/>
</dbReference>
<sequence length="76" mass="8974">MKSITMFIAIIPLICLITCIFLYGLNRKNYHHLLDKLQKENILPTFYAYHANMGFIGAPVMAYLFFGLQRKKNYHF</sequence>
<name>A0A345CPV3_9GAMM</name>
<organism evidence="2 3">
    <name type="scientific">Erwinia tracheiphila</name>
    <dbReference type="NCBI Taxonomy" id="65700"/>
    <lineage>
        <taxon>Bacteria</taxon>
        <taxon>Pseudomonadati</taxon>
        <taxon>Pseudomonadota</taxon>
        <taxon>Gammaproteobacteria</taxon>
        <taxon>Enterobacterales</taxon>
        <taxon>Erwiniaceae</taxon>
        <taxon>Erwinia</taxon>
    </lineage>
</organism>